<name>V2WXH3_MONRO</name>
<dbReference type="PANTHER" id="PTHR15749">
    <property type="entry name" value="FANCONI-ASSOCIATED NUCLEASE 1"/>
    <property type="match status" value="1"/>
</dbReference>
<dbReference type="InterPro" id="IPR049126">
    <property type="entry name" value="FAN1-like_TPR"/>
</dbReference>
<dbReference type="PANTHER" id="PTHR15749:SF4">
    <property type="entry name" value="FANCONI-ASSOCIATED NUCLEASE 1"/>
    <property type="match status" value="1"/>
</dbReference>
<dbReference type="GO" id="GO:0070336">
    <property type="term" value="F:flap-structured DNA binding"/>
    <property type="evidence" value="ECO:0007669"/>
    <property type="project" value="TreeGrafter"/>
</dbReference>
<comment type="catalytic activity">
    <reaction evidence="1 8">
        <text>Hydrolytically removes 5'-nucleotides successively from the 3'-hydroxy termini of 3'-hydroxy-terminated oligonucleotides.</text>
        <dbReference type="EC" id="3.1.4.1"/>
    </reaction>
</comment>
<evidence type="ECO:0000256" key="2">
    <source>
        <dbReference type="ARBA" id="ARBA00005533"/>
    </source>
</evidence>
<accession>V2WXH3</accession>
<comment type="cofactor">
    <cofactor evidence="8">
        <name>Mg(2+)</name>
        <dbReference type="ChEBI" id="CHEBI:18420"/>
    </cofactor>
    <cofactor evidence="8">
        <name>Mn(2+)</name>
        <dbReference type="ChEBI" id="CHEBI:29035"/>
    </cofactor>
</comment>
<dbReference type="InterPro" id="IPR033315">
    <property type="entry name" value="Fan1-like"/>
</dbReference>
<evidence type="ECO:0000256" key="8">
    <source>
        <dbReference type="RuleBase" id="RU365033"/>
    </source>
</evidence>
<dbReference type="GO" id="GO:0005634">
    <property type="term" value="C:nucleus"/>
    <property type="evidence" value="ECO:0007669"/>
    <property type="project" value="UniProtKB-SubCell"/>
</dbReference>
<protein>
    <recommendedName>
        <fullName evidence="8">Fanconi-associated nuclease</fullName>
        <ecNumber evidence="8">3.1.4.1</ecNumber>
    </recommendedName>
</protein>
<keyword evidence="6 8" id="KW-0460">Magnesium</keyword>
<evidence type="ECO:0000256" key="9">
    <source>
        <dbReference type="SAM" id="MobiDB-lite"/>
    </source>
</evidence>
<reference evidence="11 12" key="1">
    <citation type="journal article" date="2014" name="BMC Genomics">
        <title>Genome and secretome analysis of the hemibiotrophic fungal pathogen, Moniliophthora roreri, which causes frosty pod rot disease of cacao: mechanisms of the biotrophic and necrotrophic phases.</title>
        <authorList>
            <person name="Meinhardt L.W."/>
            <person name="Costa G.G.L."/>
            <person name="Thomazella D.P.T."/>
            <person name="Teixeira P.J.P.L."/>
            <person name="Carazzolle M.F."/>
            <person name="Schuster S.C."/>
            <person name="Carlson J.E."/>
            <person name="Guiltinan M.J."/>
            <person name="Mieczkowski P."/>
            <person name="Farmer A."/>
            <person name="Ramaraj T."/>
            <person name="Crozier J."/>
            <person name="Davis R.E."/>
            <person name="Shao J."/>
            <person name="Melnick R.L."/>
            <person name="Pereira G.A.G."/>
            <person name="Bailey B.A."/>
        </authorList>
    </citation>
    <scope>NUCLEOTIDE SEQUENCE [LARGE SCALE GENOMIC DNA]</scope>
    <source>
        <strain evidence="11 12">MCA 2997</strain>
    </source>
</reference>
<comment type="function">
    <text evidence="8">Nuclease required for the repair of DNA interstrand cross-links (ICL). Acts as a 5'-3' exonuclease that anchors at a cut end of DNA and cleaves DNA successively at every third nucleotide, allowing to excise an ICL from one strand through flanking incisions.</text>
</comment>
<feature type="compositionally biased region" description="Acidic residues" evidence="9">
    <location>
        <begin position="979"/>
        <end position="993"/>
    </location>
</feature>
<dbReference type="GO" id="GO:0004528">
    <property type="term" value="F:phosphodiesterase I activity"/>
    <property type="evidence" value="ECO:0007669"/>
    <property type="project" value="UniProtKB-EC"/>
</dbReference>
<keyword evidence="8" id="KW-0227">DNA damage</keyword>
<dbReference type="GO" id="GO:0036297">
    <property type="term" value="P:interstrand cross-link repair"/>
    <property type="evidence" value="ECO:0007669"/>
    <property type="project" value="InterPro"/>
</dbReference>
<dbReference type="OrthoDB" id="76364at2759"/>
<evidence type="ECO:0000313" key="11">
    <source>
        <dbReference type="EMBL" id="ESK86247.1"/>
    </source>
</evidence>
<evidence type="ECO:0000256" key="7">
    <source>
        <dbReference type="ARBA" id="ARBA00023211"/>
    </source>
</evidence>
<keyword evidence="4 8" id="KW-0479">Metal-binding</keyword>
<comment type="caution">
    <text evidence="11">The sequence shown here is derived from an EMBL/GenBank/DDBJ whole genome shotgun (WGS) entry which is preliminary data.</text>
</comment>
<dbReference type="GO" id="GO:0008409">
    <property type="term" value="F:5'-3' exonuclease activity"/>
    <property type="evidence" value="ECO:0007669"/>
    <property type="project" value="TreeGrafter"/>
</dbReference>
<dbReference type="AlphaFoldDB" id="V2WXH3"/>
<dbReference type="EC" id="3.1.4.1" evidence="8"/>
<dbReference type="Pfam" id="PF21170">
    <property type="entry name" value="FAN1_TPR"/>
    <property type="match status" value="1"/>
</dbReference>
<keyword evidence="5 8" id="KW-0378">Hydrolase</keyword>
<evidence type="ECO:0000256" key="5">
    <source>
        <dbReference type="ARBA" id="ARBA00022801"/>
    </source>
</evidence>
<dbReference type="GO" id="GO:0046872">
    <property type="term" value="F:metal ion binding"/>
    <property type="evidence" value="ECO:0007669"/>
    <property type="project" value="UniProtKB-KW"/>
</dbReference>
<sequence length="1056" mass="120354">MSRATLGLVFGYEVQASNLEDIDESLDVSEGELEEVIVKQEEEEESERGKARWQNQSRKSAYLRVFEDVVNDISSHERELLSDEEAEVLRSFTNLSYAAMCIVTRLLQRNPDNWHSVSTMEKYKKDTGETGLLEGVNELCTKSVQDLLEVNIKTESDDTPATKQHDIIDLTLDLDDEEDVKPLLNAKAGPSRLPQTEPSNPEPEPYYFCLDESHMTLEEALNRLSVNSLNELAKEFKCKPPKSKKDTLIVALLQHARGQTVLPAFTPDRKGKQKSRASANGLKQTTLNSFVTAWRNQESVLRQRALKKLGRCIRINPKFYELVCRLNIIFYRSTEQPAKPFLPSLLTIFKKRSYPPYTHNRSVIWKTREEYLEYEEALACQARMSDAEIMPASGRTTSIARATAEPIAGSRSATPAAPSRGVTAAVTTPRAGKTPSSASSAAHIKAEVIDVNLPIEVVEYEKGDLEVKESDNMAMKRSKAVLTIFERERVQGRWEACLAAERAKSEEERRPELERFSSGYIYTRLMYKAAEAMGPLKRYEEEFALLQKLLSQKYWRRGKRGEWYQRRALIQETYLSKRGGKKTKDKVVLTEAWEGLMEALEDDDTHLVIRPDLVRRMIRLEQALEIPAPFQCKVARELRKPKEDTIVGKRIWVSVRLDERLKPVAGSSGTGTEKENRDEGNADLTNYFHKVHAAPDETNDIPDVNGEATAKPTPRWTGKSIWKGEANTEVIVEEFALQHYAKLGFNGFHAETKILTTIFALLFWDIIFADIPSAFETKFQAAPLDLAEDSFYYARKEMIDVRLAEIDNGHAKSILERHDKLYRDKKTLCVGVNWEKCKREDVFEIVECLSTETLNCICRLFCEDYAARASGVPDLVLWNYEHRKCQFVEVKGPGDKASATQKLWFDTLLGAETDVELLHVIDNTFRSVNKEHNKKVRAEERVKKKAEKQVEKRKGKRKRAVSDDEDEVEELREATTIVDGDDDDDYQPPDPDEPVAQSPVKRRLRSTTGDAEDENMDDPQQAVLSESQPRTHSPAWPRNTVEVVILSPPEKKRRVD</sequence>
<dbReference type="GO" id="GO:0017108">
    <property type="term" value="F:5'-flap endonuclease activity"/>
    <property type="evidence" value="ECO:0007669"/>
    <property type="project" value="TreeGrafter"/>
</dbReference>
<gene>
    <name evidence="11" type="ORF">Moror_16627</name>
</gene>
<keyword evidence="12" id="KW-1185">Reference proteome</keyword>
<dbReference type="Proteomes" id="UP000017559">
    <property type="component" value="Unassembled WGS sequence"/>
</dbReference>
<keyword evidence="3 8" id="KW-0540">Nuclease</keyword>
<comment type="similarity">
    <text evidence="2 8">Belongs to the FAN1 family.</text>
</comment>
<feature type="compositionally biased region" description="Polar residues" evidence="9">
    <location>
        <begin position="1022"/>
        <end position="1031"/>
    </location>
</feature>
<evidence type="ECO:0000256" key="3">
    <source>
        <dbReference type="ARBA" id="ARBA00022722"/>
    </source>
</evidence>
<keyword evidence="8" id="KW-0539">Nucleus</keyword>
<dbReference type="InterPro" id="IPR049132">
    <property type="entry name" value="FAN1-like_euk"/>
</dbReference>
<keyword evidence="8" id="KW-0234">DNA repair</keyword>
<dbReference type="KEGG" id="mrr:Moror_16627"/>
<evidence type="ECO:0000259" key="10">
    <source>
        <dbReference type="SMART" id="SM00990"/>
    </source>
</evidence>
<keyword evidence="7 8" id="KW-0464">Manganese</keyword>
<dbReference type="STRING" id="1381753.V2WXH3"/>
<dbReference type="Pfam" id="PF08774">
    <property type="entry name" value="VRR_NUC"/>
    <property type="match status" value="1"/>
</dbReference>
<evidence type="ECO:0000313" key="12">
    <source>
        <dbReference type="Proteomes" id="UP000017559"/>
    </source>
</evidence>
<feature type="region of interest" description="Disordered" evidence="9">
    <location>
        <begin position="932"/>
        <end position="1056"/>
    </location>
</feature>
<dbReference type="EMBL" id="AWSO01000953">
    <property type="protein sequence ID" value="ESK86247.1"/>
    <property type="molecule type" value="Genomic_DNA"/>
</dbReference>
<organism evidence="11 12">
    <name type="scientific">Moniliophthora roreri (strain MCA 2997)</name>
    <name type="common">Cocoa frosty pod rot fungus</name>
    <name type="synonym">Crinipellis roreri</name>
    <dbReference type="NCBI Taxonomy" id="1381753"/>
    <lineage>
        <taxon>Eukaryota</taxon>
        <taxon>Fungi</taxon>
        <taxon>Dikarya</taxon>
        <taxon>Basidiomycota</taxon>
        <taxon>Agaricomycotina</taxon>
        <taxon>Agaricomycetes</taxon>
        <taxon>Agaricomycetidae</taxon>
        <taxon>Agaricales</taxon>
        <taxon>Marasmiineae</taxon>
        <taxon>Marasmiaceae</taxon>
        <taxon>Moniliophthora</taxon>
    </lineage>
</organism>
<evidence type="ECO:0000256" key="1">
    <source>
        <dbReference type="ARBA" id="ARBA00000983"/>
    </source>
</evidence>
<evidence type="ECO:0000256" key="6">
    <source>
        <dbReference type="ARBA" id="ARBA00022842"/>
    </source>
</evidence>
<feature type="domain" description="VRR-NUC" evidence="10">
    <location>
        <begin position="806"/>
        <end position="922"/>
    </location>
</feature>
<dbReference type="CDD" id="cd22326">
    <property type="entry name" value="FAN1-like"/>
    <property type="match status" value="1"/>
</dbReference>
<proteinExistence type="inferred from homology"/>
<dbReference type="InterPro" id="IPR011856">
    <property type="entry name" value="tRNA_endonuc-like_dom_sf"/>
</dbReference>
<comment type="subcellular location">
    <subcellularLocation>
        <location evidence="8">Nucleus</location>
    </subcellularLocation>
</comment>
<dbReference type="InterPro" id="IPR014883">
    <property type="entry name" value="VRR_NUC"/>
</dbReference>
<dbReference type="SMART" id="SM00990">
    <property type="entry name" value="VRR_NUC"/>
    <property type="match status" value="1"/>
</dbReference>
<evidence type="ECO:0000256" key="4">
    <source>
        <dbReference type="ARBA" id="ARBA00022723"/>
    </source>
</evidence>
<dbReference type="HOGENOM" id="CLU_005116_0_0_1"/>
<feature type="compositionally biased region" description="Basic and acidic residues" evidence="9">
    <location>
        <begin position="932"/>
        <end position="952"/>
    </location>
</feature>
<dbReference type="Gene3D" id="3.40.1350.10">
    <property type="match status" value="1"/>
</dbReference>
<feature type="region of interest" description="Disordered" evidence="9">
    <location>
        <begin position="407"/>
        <end position="439"/>
    </location>
</feature>